<evidence type="ECO:0008006" key="3">
    <source>
        <dbReference type="Google" id="ProtNLM"/>
    </source>
</evidence>
<name>A0AAN7PQL5_9COLE</name>
<dbReference type="PROSITE" id="PS51257">
    <property type="entry name" value="PROKAR_LIPOPROTEIN"/>
    <property type="match status" value="1"/>
</dbReference>
<accession>A0AAN7PQL5</accession>
<dbReference type="AlphaFoldDB" id="A0AAN7PQL5"/>
<gene>
    <name evidence="1" type="ORF">RN001_015291</name>
</gene>
<protein>
    <recommendedName>
        <fullName evidence="3">Cuticle protein</fullName>
    </recommendedName>
</protein>
<reference evidence="2" key="1">
    <citation type="submission" date="2023-01" db="EMBL/GenBank/DDBJ databases">
        <title>Key to firefly adult light organ development and bioluminescence: homeobox transcription factors regulate luciferase expression and transportation to peroxisome.</title>
        <authorList>
            <person name="Fu X."/>
        </authorList>
    </citation>
    <scope>NUCLEOTIDE SEQUENCE [LARGE SCALE GENOMIC DNA]</scope>
</reference>
<evidence type="ECO:0000313" key="1">
    <source>
        <dbReference type="EMBL" id="KAK4873262.1"/>
    </source>
</evidence>
<dbReference type="Proteomes" id="UP001353858">
    <property type="component" value="Unassembled WGS sequence"/>
</dbReference>
<dbReference type="EMBL" id="JARPUR010000007">
    <property type="protein sequence ID" value="KAK4873262.1"/>
    <property type="molecule type" value="Genomic_DNA"/>
</dbReference>
<proteinExistence type="predicted"/>
<keyword evidence="2" id="KW-1185">Reference proteome</keyword>
<comment type="caution">
    <text evidence="1">The sequence shown here is derived from an EMBL/GenBank/DDBJ whole genome shotgun (WGS) entry which is preliminary data.</text>
</comment>
<organism evidence="1 2">
    <name type="scientific">Aquatica leii</name>
    <dbReference type="NCBI Taxonomy" id="1421715"/>
    <lineage>
        <taxon>Eukaryota</taxon>
        <taxon>Metazoa</taxon>
        <taxon>Ecdysozoa</taxon>
        <taxon>Arthropoda</taxon>
        <taxon>Hexapoda</taxon>
        <taxon>Insecta</taxon>
        <taxon>Pterygota</taxon>
        <taxon>Neoptera</taxon>
        <taxon>Endopterygota</taxon>
        <taxon>Coleoptera</taxon>
        <taxon>Polyphaga</taxon>
        <taxon>Elateriformia</taxon>
        <taxon>Elateroidea</taxon>
        <taxon>Lampyridae</taxon>
        <taxon>Luciolinae</taxon>
        <taxon>Aquatica</taxon>
    </lineage>
</organism>
<evidence type="ECO:0000313" key="2">
    <source>
        <dbReference type="Proteomes" id="UP001353858"/>
    </source>
</evidence>
<sequence length="228" mass="23928">MTSKVYKIAGIQPLHHYLTVSCNSKMISKFVVLFAAIAFTNAGYLEPALRYAAPAIHSVPAISYAAPAISRVEHLAPAVASSYKTEVYTPSIARTYEIAPAVTHVAAAPAVHVAPAPLIARAPLVHAAPAISYAAPAISRIEHLAPAVASSYKTEVLTAPSARTYEIAPAVTHVAPAPLIARAPLVHAAPAFSLAQPAIHHASLLRAAPLHYGFNGHLSHGLGHLKYF</sequence>